<reference evidence="1" key="2">
    <citation type="journal article" date="2015" name="Data Brief">
        <title>Shoot transcriptome of the giant reed, Arundo donax.</title>
        <authorList>
            <person name="Barrero R.A."/>
            <person name="Guerrero F.D."/>
            <person name="Moolhuijzen P."/>
            <person name="Goolsby J.A."/>
            <person name="Tidwell J."/>
            <person name="Bellgard S.E."/>
            <person name="Bellgard M.I."/>
        </authorList>
    </citation>
    <scope>NUCLEOTIDE SEQUENCE</scope>
    <source>
        <tissue evidence="1">Shoot tissue taken approximately 20 cm above the soil surface</tissue>
    </source>
</reference>
<name>A0A0A9C185_ARUDO</name>
<sequence length="49" mass="5631">MSCSLSHELVLSHSSFFSCNSMDRKIIPMSGFWDNDTKAWQSNCPAMFR</sequence>
<reference evidence="1" key="1">
    <citation type="submission" date="2014-09" db="EMBL/GenBank/DDBJ databases">
        <authorList>
            <person name="Magalhaes I.L.F."/>
            <person name="Oliveira U."/>
            <person name="Santos F.R."/>
            <person name="Vidigal T.H.D.A."/>
            <person name="Brescovit A.D."/>
            <person name="Santos A.J."/>
        </authorList>
    </citation>
    <scope>NUCLEOTIDE SEQUENCE</scope>
    <source>
        <tissue evidence="1">Shoot tissue taken approximately 20 cm above the soil surface</tissue>
    </source>
</reference>
<dbReference type="EMBL" id="GBRH01228554">
    <property type="protein sequence ID" value="JAD69341.1"/>
    <property type="molecule type" value="Transcribed_RNA"/>
</dbReference>
<accession>A0A0A9C185</accession>
<protein>
    <submittedName>
        <fullName evidence="1">Uncharacterized protein</fullName>
    </submittedName>
</protein>
<evidence type="ECO:0000313" key="1">
    <source>
        <dbReference type="EMBL" id="JAD69341.1"/>
    </source>
</evidence>
<organism evidence="1">
    <name type="scientific">Arundo donax</name>
    <name type="common">Giant reed</name>
    <name type="synonym">Donax arundinaceus</name>
    <dbReference type="NCBI Taxonomy" id="35708"/>
    <lineage>
        <taxon>Eukaryota</taxon>
        <taxon>Viridiplantae</taxon>
        <taxon>Streptophyta</taxon>
        <taxon>Embryophyta</taxon>
        <taxon>Tracheophyta</taxon>
        <taxon>Spermatophyta</taxon>
        <taxon>Magnoliopsida</taxon>
        <taxon>Liliopsida</taxon>
        <taxon>Poales</taxon>
        <taxon>Poaceae</taxon>
        <taxon>PACMAD clade</taxon>
        <taxon>Arundinoideae</taxon>
        <taxon>Arundineae</taxon>
        <taxon>Arundo</taxon>
    </lineage>
</organism>
<dbReference type="AlphaFoldDB" id="A0A0A9C185"/>
<proteinExistence type="predicted"/>